<keyword evidence="2" id="KW-1185">Reference proteome</keyword>
<dbReference type="Proteomes" id="UP001158576">
    <property type="component" value="Chromosome XSR"/>
</dbReference>
<dbReference type="EMBL" id="OU015569">
    <property type="protein sequence ID" value="CAG5094667.1"/>
    <property type="molecule type" value="Genomic_DNA"/>
</dbReference>
<accession>A0ABN7S7T3</accession>
<evidence type="ECO:0000313" key="2">
    <source>
        <dbReference type="Proteomes" id="UP001158576"/>
    </source>
</evidence>
<protein>
    <submittedName>
        <fullName evidence="1">Oidioi.mRNA.OKI2018_I69.XSR.g13759.t1.cds</fullName>
    </submittedName>
</protein>
<organism evidence="1 2">
    <name type="scientific">Oikopleura dioica</name>
    <name type="common">Tunicate</name>
    <dbReference type="NCBI Taxonomy" id="34765"/>
    <lineage>
        <taxon>Eukaryota</taxon>
        <taxon>Metazoa</taxon>
        <taxon>Chordata</taxon>
        <taxon>Tunicata</taxon>
        <taxon>Appendicularia</taxon>
        <taxon>Copelata</taxon>
        <taxon>Oikopleuridae</taxon>
        <taxon>Oikopleura</taxon>
    </lineage>
</organism>
<name>A0ABN7S7T3_OIKDI</name>
<reference evidence="1 2" key="1">
    <citation type="submission" date="2021-04" db="EMBL/GenBank/DDBJ databases">
        <authorList>
            <person name="Bliznina A."/>
        </authorList>
    </citation>
    <scope>NUCLEOTIDE SEQUENCE [LARGE SCALE GENOMIC DNA]</scope>
</reference>
<gene>
    <name evidence="1" type="ORF">OKIOD_LOCUS5317</name>
</gene>
<proteinExistence type="predicted"/>
<sequence length="159" mass="18414">MNRILVCKRGLSLSFTPHGQGKLYTSRAQNARHRGNYPHIHQEISPGVQLQTHRDNHLEPKSNFQGFNHKLWQNRNVRTNLELPKYSDFSQGELVQEELIYDYPGTKKAAFTARTRVIREKVPLLIAPPVDSLRKSKFKPFVANTVARRGNQNWLNVED</sequence>
<evidence type="ECO:0000313" key="1">
    <source>
        <dbReference type="EMBL" id="CAG5094667.1"/>
    </source>
</evidence>